<dbReference type="PIRSF" id="PIRSF016789">
    <property type="entry name" value="DUF454"/>
    <property type="match status" value="1"/>
</dbReference>
<evidence type="ECO:0000256" key="2">
    <source>
        <dbReference type="SAM" id="Phobius"/>
    </source>
</evidence>
<dbReference type="RefSeq" id="WP_127060665.1">
    <property type="nucleotide sequence ID" value="NZ_RZHF01000006.1"/>
</dbReference>
<evidence type="ECO:0000313" key="4">
    <source>
        <dbReference type="Proteomes" id="UP000287023"/>
    </source>
</evidence>
<keyword evidence="1" id="KW-1003">Cell membrane</keyword>
<dbReference type="EMBL" id="RZHF01000006">
    <property type="protein sequence ID" value="RUR33169.1"/>
    <property type="molecule type" value="Genomic_DNA"/>
</dbReference>
<proteinExistence type="predicted"/>
<keyword evidence="2" id="KW-0812">Transmembrane</keyword>
<keyword evidence="1" id="KW-0997">Cell inner membrane</keyword>
<keyword evidence="1 2" id="KW-0472">Membrane</keyword>
<dbReference type="PANTHER" id="PTHR35813">
    <property type="entry name" value="INNER MEMBRANE PROTEIN YBAN"/>
    <property type="match status" value="1"/>
</dbReference>
<dbReference type="AlphaFoldDB" id="A0A3S0Y8V8"/>
<organism evidence="3 4">
    <name type="scientific">Vreelandella nanhaiensis</name>
    <dbReference type="NCBI Taxonomy" id="1258546"/>
    <lineage>
        <taxon>Bacteria</taxon>
        <taxon>Pseudomonadati</taxon>
        <taxon>Pseudomonadota</taxon>
        <taxon>Gammaproteobacteria</taxon>
        <taxon>Oceanospirillales</taxon>
        <taxon>Halomonadaceae</taxon>
        <taxon>Vreelandella</taxon>
    </lineage>
</organism>
<keyword evidence="4" id="KW-1185">Reference proteome</keyword>
<dbReference type="PANTHER" id="PTHR35813:SF1">
    <property type="entry name" value="INNER MEMBRANE PROTEIN YBAN"/>
    <property type="match status" value="1"/>
</dbReference>
<accession>A0A3S0Y8V8</accession>
<dbReference type="GO" id="GO:0005886">
    <property type="term" value="C:plasma membrane"/>
    <property type="evidence" value="ECO:0007669"/>
    <property type="project" value="UniProtKB-SubCell"/>
</dbReference>
<dbReference type="InterPro" id="IPR007401">
    <property type="entry name" value="DUF454"/>
</dbReference>
<dbReference type="OrthoDB" id="9816293at2"/>
<protein>
    <recommendedName>
        <fullName evidence="1">Inner membrane protein</fullName>
    </recommendedName>
</protein>
<dbReference type="Pfam" id="PF04304">
    <property type="entry name" value="DUF454"/>
    <property type="match status" value="1"/>
</dbReference>
<feature type="transmembrane region" description="Helical" evidence="2">
    <location>
        <begin position="25"/>
        <end position="47"/>
    </location>
</feature>
<feature type="transmembrane region" description="Helical" evidence="2">
    <location>
        <begin position="117"/>
        <end position="135"/>
    </location>
</feature>
<name>A0A3S0Y8V8_9GAMM</name>
<comment type="subcellular location">
    <subcellularLocation>
        <location evidence="1">Cell inner membrane</location>
        <topology evidence="1">Multi-pass membrane protein</topology>
    </subcellularLocation>
</comment>
<evidence type="ECO:0000256" key="1">
    <source>
        <dbReference type="PIRNR" id="PIRNR016789"/>
    </source>
</evidence>
<keyword evidence="2" id="KW-1133">Transmembrane helix</keyword>
<comment type="caution">
    <text evidence="3">The sequence shown here is derived from an EMBL/GenBank/DDBJ whole genome shotgun (WGS) entry which is preliminary data.</text>
</comment>
<feature type="transmembrane region" description="Helical" evidence="2">
    <location>
        <begin position="94"/>
        <end position="111"/>
    </location>
</feature>
<gene>
    <name evidence="3" type="ORF">ELY38_06350</name>
</gene>
<dbReference type="Proteomes" id="UP000287023">
    <property type="component" value="Unassembled WGS sequence"/>
</dbReference>
<sequence length="143" mass="16001">MKEKTSVNVPPEQGLQNQPMTLTRALWVGMAALSFGIGVLGIFLPLLPTTEFMLGAVYCASKGSPRFESWIRSRRYVGPLIKNWECERAISRRAKFVAVSMISASALFILLHLSNSWLRWSLIALLIGVAIWLITRPEPTLND</sequence>
<evidence type="ECO:0000313" key="3">
    <source>
        <dbReference type="EMBL" id="RUR33169.1"/>
    </source>
</evidence>
<reference evidence="3 4" key="1">
    <citation type="submission" date="2018-12" db="EMBL/GenBank/DDBJ databases">
        <title>three novel Halomonas strain isolated from plants.</title>
        <authorList>
            <person name="Sun C."/>
        </authorList>
    </citation>
    <scope>NUCLEOTIDE SEQUENCE [LARGE SCALE GENOMIC DNA]</scope>
    <source>
        <strain evidence="3 4">JCM 18142</strain>
    </source>
</reference>